<accession>A0A8X6FWL0</accession>
<protein>
    <submittedName>
        <fullName evidence="2">Uncharacterized protein</fullName>
    </submittedName>
</protein>
<proteinExistence type="predicted"/>
<dbReference type="AlphaFoldDB" id="A0A8X6FWL0"/>
<keyword evidence="1" id="KW-0812">Transmembrane</keyword>
<keyword evidence="1" id="KW-1133">Transmembrane helix</keyword>
<evidence type="ECO:0000313" key="3">
    <source>
        <dbReference type="Proteomes" id="UP000887116"/>
    </source>
</evidence>
<dbReference type="Proteomes" id="UP000887116">
    <property type="component" value="Unassembled WGS sequence"/>
</dbReference>
<keyword evidence="1" id="KW-0472">Membrane</keyword>
<keyword evidence="3" id="KW-1185">Reference proteome</keyword>
<comment type="caution">
    <text evidence="2">The sequence shown here is derived from an EMBL/GenBank/DDBJ whole genome shotgun (WGS) entry which is preliminary data.</text>
</comment>
<reference evidence="2" key="1">
    <citation type="submission" date="2020-07" db="EMBL/GenBank/DDBJ databases">
        <title>Multicomponent nature underlies the extraordinary mechanical properties of spider dragline silk.</title>
        <authorList>
            <person name="Kono N."/>
            <person name="Nakamura H."/>
            <person name="Mori M."/>
            <person name="Yoshida Y."/>
            <person name="Ohtoshi R."/>
            <person name="Malay A.D."/>
            <person name="Moran D.A.P."/>
            <person name="Tomita M."/>
            <person name="Numata K."/>
            <person name="Arakawa K."/>
        </authorList>
    </citation>
    <scope>NUCLEOTIDE SEQUENCE</scope>
</reference>
<dbReference type="EMBL" id="BMAO01023634">
    <property type="protein sequence ID" value="GFQ90042.1"/>
    <property type="molecule type" value="Genomic_DNA"/>
</dbReference>
<gene>
    <name evidence="2" type="ORF">TNCT_658701</name>
</gene>
<evidence type="ECO:0000256" key="1">
    <source>
        <dbReference type="SAM" id="Phobius"/>
    </source>
</evidence>
<evidence type="ECO:0000313" key="2">
    <source>
        <dbReference type="EMBL" id="GFQ90042.1"/>
    </source>
</evidence>
<feature type="transmembrane region" description="Helical" evidence="1">
    <location>
        <begin position="24"/>
        <end position="46"/>
    </location>
</feature>
<sequence>METLHYSSTTVTMAIRYNIQADDFGVFLLGFGTGMLIISGIAYTYVNRKSVVMVMLGRIKNSAKITIHSENKHCISSTDSSCS</sequence>
<name>A0A8X6FWL0_TRICU</name>
<organism evidence="2 3">
    <name type="scientific">Trichonephila clavata</name>
    <name type="common">Joro spider</name>
    <name type="synonym">Nephila clavata</name>
    <dbReference type="NCBI Taxonomy" id="2740835"/>
    <lineage>
        <taxon>Eukaryota</taxon>
        <taxon>Metazoa</taxon>
        <taxon>Ecdysozoa</taxon>
        <taxon>Arthropoda</taxon>
        <taxon>Chelicerata</taxon>
        <taxon>Arachnida</taxon>
        <taxon>Araneae</taxon>
        <taxon>Araneomorphae</taxon>
        <taxon>Entelegynae</taxon>
        <taxon>Araneoidea</taxon>
        <taxon>Nephilidae</taxon>
        <taxon>Trichonephila</taxon>
    </lineage>
</organism>